<evidence type="ECO:0000256" key="1">
    <source>
        <dbReference type="SAM" id="SignalP"/>
    </source>
</evidence>
<organism evidence="2 3">
    <name type="scientific">Amycolatopsis halotolerans</name>
    <dbReference type="NCBI Taxonomy" id="330083"/>
    <lineage>
        <taxon>Bacteria</taxon>
        <taxon>Bacillati</taxon>
        <taxon>Actinomycetota</taxon>
        <taxon>Actinomycetes</taxon>
        <taxon>Pseudonocardiales</taxon>
        <taxon>Pseudonocardiaceae</taxon>
        <taxon>Amycolatopsis</taxon>
    </lineage>
</organism>
<proteinExistence type="predicted"/>
<evidence type="ECO:0000313" key="3">
    <source>
        <dbReference type="Proteomes" id="UP001595764"/>
    </source>
</evidence>
<dbReference type="Proteomes" id="UP001595764">
    <property type="component" value="Unassembled WGS sequence"/>
</dbReference>
<keyword evidence="3" id="KW-1185">Reference proteome</keyword>
<dbReference type="RefSeq" id="WP_377873757.1">
    <property type="nucleotide sequence ID" value="NZ_JBHMAY010000059.1"/>
</dbReference>
<evidence type="ECO:0000313" key="2">
    <source>
        <dbReference type="EMBL" id="MFC3514074.1"/>
    </source>
</evidence>
<gene>
    <name evidence="2" type="ORF">ACFORO_28175</name>
</gene>
<feature type="signal peptide" evidence="1">
    <location>
        <begin position="1"/>
        <end position="29"/>
    </location>
</feature>
<feature type="chain" id="PRO_5045258750" description="Secreted protein" evidence="1">
    <location>
        <begin position="30"/>
        <end position="136"/>
    </location>
</feature>
<protein>
    <recommendedName>
        <fullName evidence="4">Secreted protein</fullName>
    </recommendedName>
</protein>
<name>A0ABV7QQ34_9PSEU</name>
<comment type="caution">
    <text evidence="2">The sequence shown here is derived from an EMBL/GenBank/DDBJ whole genome shotgun (WGS) entry which is preliminary data.</text>
</comment>
<evidence type="ECO:0008006" key="4">
    <source>
        <dbReference type="Google" id="ProtNLM"/>
    </source>
</evidence>
<keyword evidence="1" id="KW-0732">Signal</keyword>
<reference evidence="3" key="1">
    <citation type="journal article" date="2019" name="Int. J. Syst. Evol. Microbiol.">
        <title>The Global Catalogue of Microorganisms (GCM) 10K type strain sequencing project: providing services to taxonomists for standard genome sequencing and annotation.</title>
        <authorList>
            <consortium name="The Broad Institute Genomics Platform"/>
            <consortium name="The Broad Institute Genome Sequencing Center for Infectious Disease"/>
            <person name="Wu L."/>
            <person name="Ma J."/>
        </authorList>
    </citation>
    <scope>NUCLEOTIDE SEQUENCE [LARGE SCALE GENOMIC DNA]</scope>
    <source>
        <strain evidence="3">CGMCC 4.7682</strain>
    </source>
</reference>
<accession>A0ABV7QQ34</accession>
<dbReference type="EMBL" id="JBHRWI010000033">
    <property type="protein sequence ID" value="MFC3514074.1"/>
    <property type="molecule type" value="Genomic_DNA"/>
</dbReference>
<sequence>MKTETASLVRTVSKILVAAMASLSMWALSDASASASTAPQAPGFSPVQHEAVAAQPGLSTAERQVASPYARYDCKYWQGPQDLFVNCKITAGVVQITIYCSDGKSYNSPYYGIGDYMIHGSCKPNRLAGWKFNDVA</sequence>